<evidence type="ECO:0000313" key="1">
    <source>
        <dbReference type="EMBL" id="CAH9137922.1"/>
    </source>
</evidence>
<gene>
    <name evidence="1" type="ORF">CEPIT_LOCUS36411</name>
</gene>
<reference evidence="1" key="1">
    <citation type="submission" date="2022-07" db="EMBL/GenBank/DDBJ databases">
        <authorList>
            <person name="Macas J."/>
            <person name="Novak P."/>
            <person name="Neumann P."/>
        </authorList>
    </citation>
    <scope>NUCLEOTIDE SEQUENCE</scope>
</reference>
<dbReference type="AlphaFoldDB" id="A0AAV0FQQ1"/>
<comment type="caution">
    <text evidence="1">The sequence shown here is derived from an EMBL/GenBank/DDBJ whole genome shotgun (WGS) entry which is preliminary data.</text>
</comment>
<sequence length="141" mass="15027">MSPVGGMYLSFSPTDGARLSLNSADHCFFGVFVVDVFVVPSVSELASLVTSSSLLIAWPALKLTLGSKEKACTPPPPHPHPHPPTRLSGFAGTMNSTHKIQSAQKNKIKIPGGAPDVGDPQTVFIFELLIPDLPETIPQKR</sequence>
<name>A0AAV0FQQ1_9ASTE</name>
<proteinExistence type="predicted"/>
<keyword evidence="2" id="KW-1185">Reference proteome</keyword>
<organism evidence="1 2">
    <name type="scientific">Cuscuta epithymum</name>
    <dbReference type="NCBI Taxonomy" id="186058"/>
    <lineage>
        <taxon>Eukaryota</taxon>
        <taxon>Viridiplantae</taxon>
        <taxon>Streptophyta</taxon>
        <taxon>Embryophyta</taxon>
        <taxon>Tracheophyta</taxon>
        <taxon>Spermatophyta</taxon>
        <taxon>Magnoliopsida</taxon>
        <taxon>eudicotyledons</taxon>
        <taxon>Gunneridae</taxon>
        <taxon>Pentapetalae</taxon>
        <taxon>asterids</taxon>
        <taxon>lamiids</taxon>
        <taxon>Solanales</taxon>
        <taxon>Convolvulaceae</taxon>
        <taxon>Cuscuteae</taxon>
        <taxon>Cuscuta</taxon>
        <taxon>Cuscuta subgen. Cuscuta</taxon>
    </lineage>
</organism>
<accession>A0AAV0FQQ1</accession>
<dbReference type="EMBL" id="CAMAPF010001002">
    <property type="protein sequence ID" value="CAH9137922.1"/>
    <property type="molecule type" value="Genomic_DNA"/>
</dbReference>
<dbReference type="Proteomes" id="UP001152523">
    <property type="component" value="Unassembled WGS sequence"/>
</dbReference>
<evidence type="ECO:0000313" key="2">
    <source>
        <dbReference type="Proteomes" id="UP001152523"/>
    </source>
</evidence>
<protein>
    <submittedName>
        <fullName evidence="1">Uncharacterized protein</fullName>
    </submittedName>
</protein>